<dbReference type="SUPFAM" id="SSF56784">
    <property type="entry name" value="HAD-like"/>
    <property type="match status" value="1"/>
</dbReference>
<evidence type="ECO:0000256" key="2">
    <source>
        <dbReference type="ARBA" id="ARBA00004818"/>
    </source>
</evidence>
<dbReference type="GO" id="GO:0016787">
    <property type="term" value="F:hydrolase activity"/>
    <property type="evidence" value="ECO:0007669"/>
    <property type="project" value="UniProtKB-KW"/>
</dbReference>
<dbReference type="InterPro" id="IPR023214">
    <property type="entry name" value="HAD_sf"/>
</dbReference>
<dbReference type="InterPro" id="IPR041492">
    <property type="entry name" value="HAD_2"/>
</dbReference>
<name>A0ABV7NLW4_9SPHN</name>
<gene>
    <name evidence="5" type="ORF">ACFOKF_18385</name>
</gene>
<dbReference type="Proteomes" id="UP001595681">
    <property type="component" value="Unassembled WGS sequence"/>
</dbReference>
<dbReference type="NCBIfam" id="TIGR01509">
    <property type="entry name" value="HAD-SF-IA-v3"/>
    <property type="match status" value="1"/>
</dbReference>
<dbReference type="RefSeq" id="WP_380797496.1">
    <property type="nucleotide sequence ID" value="NZ_JBHRVU010000004.1"/>
</dbReference>
<reference evidence="6" key="1">
    <citation type="journal article" date="2019" name="Int. J. Syst. Evol. Microbiol.">
        <title>The Global Catalogue of Microorganisms (GCM) 10K type strain sequencing project: providing services to taxonomists for standard genome sequencing and annotation.</title>
        <authorList>
            <consortium name="The Broad Institute Genomics Platform"/>
            <consortium name="The Broad Institute Genome Sequencing Center for Infectious Disease"/>
            <person name="Wu L."/>
            <person name="Ma J."/>
        </authorList>
    </citation>
    <scope>NUCLEOTIDE SEQUENCE [LARGE SCALE GENOMIC DNA]</scope>
    <source>
        <strain evidence="6">CCM 7491</strain>
    </source>
</reference>
<protein>
    <recommendedName>
        <fullName evidence="4">phosphoglycolate phosphatase</fullName>
        <ecNumber evidence="4">3.1.3.18</ecNumber>
    </recommendedName>
</protein>
<evidence type="ECO:0000256" key="1">
    <source>
        <dbReference type="ARBA" id="ARBA00000830"/>
    </source>
</evidence>
<sequence>MRDRVLIRYVIFDLDGTLVDSCGVCVSILSTMIAERGVAHAIDPVGARQHMSRGGRDMVSALLGPAGVDPDADLTDFRARYSALPTPADSLYPGVAECLAQLHGMGLELAICSNKPQGLCEKVLEDTGLAPYFRVVVGGQPGLLPKPAPDLLTAVSDRLGCAPEQCVYVGDSDLDHDVARAAGMAFCFMTYGYAEPFWAPEAGESFDCFPSLTTAIAARTMQDHA</sequence>
<dbReference type="InterPro" id="IPR023198">
    <property type="entry name" value="PGP-like_dom2"/>
</dbReference>
<dbReference type="EC" id="3.1.3.18" evidence="4"/>
<dbReference type="SFLD" id="SFLDS00003">
    <property type="entry name" value="Haloacid_Dehalogenase"/>
    <property type="match status" value="1"/>
</dbReference>
<comment type="pathway">
    <text evidence="2">Organic acid metabolism; glycolate biosynthesis; glycolate from 2-phosphoglycolate: step 1/1.</text>
</comment>
<dbReference type="PRINTS" id="PR00413">
    <property type="entry name" value="HADHALOGNASE"/>
</dbReference>
<comment type="similarity">
    <text evidence="3">Belongs to the HAD-like hydrolase superfamily. CbbY/CbbZ/Gph/YieH family.</text>
</comment>
<dbReference type="PANTHER" id="PTHR43434:SF1">
    <property type="entry name" value="PHOSPHOGLYCOLATE PHOSPHATASE"/>
    <property type="match status" value="1"/>
</dbReference>
<dbReference type="EMBL" id="JBHRVU010000004">
    <property type="protein sequence ID" value="MFC3443141.1"/>
    <property type="molecule type" value="Genomic_DNA"/>
</dbReference>
<proteinExistence type="inferred from homology"/>
<keyword evidence="5" id="KW-0378">Hydrolase</keyword>
<accession>A0ABV7NLW4</accession>
<evidence type="ECO:0000313" key="6">
    <source>
        <dbReference type="Proteomes" id="UP001595681"/>
    </source>
</evidence>
<dbReference type="NCBIfam" id="TIGR01549">
    <property type="entry name" value="HAD-SF-IA-v1"/>
    <property type="match status" value="1"/>
</dbReference>
<dbReference type="InterPro" id="IPR050155">
    <property type="entry name" value="HAD-like_hydrolase_sf"/>
</dbReference>
<evidence type="ECO:0000256" key="4">
    <source>
        <dbReference type="ARBA" id="ARBA00013078"/>
    </source>
</evidence>
<dbReference type="Pfam" id="PF13419">
    <property type="entry name" value="HAD_2"/>
    <property type="match status" value="1"/>
</dbReference>
<evidence type="ECO:0000313" key="5">
    <source>
        <dbReference type="EMBL" id="MFC3443141.1"/>
    </source>
</evidence>
<dbReference type="InterPro" id="IPR036412">
    <property type="entry name" value="HAD-like_sf"/>
</dbReference>
<dbReference type="PANTHER" id="PTHR43434">
    <property type="entry name" value="PHOSPHOGLYCOLATE PHOSPHATASE"/>
    <property type="match status" value="1"/>
</dbReference>
<keyword evidence="6" id="KW-1185">Reference proteome</keyword>
<dbReference type="InterPro" id="IPR006439">
    <property type="entry name" value="HAD-SF_hydro_IA"/>
</dbReference>
<dbReference type="SFLD" id="SFLDG01129">
    <property type="entry name" value="C1.5:_HAD__Beta-PGM__Phosphata"/>
    <property type="match status" value="1"/>
</dbReference>
<comment type="catalytic activity">
    <reaction evidence="1">
        <text>2-phosphoglycolate + H2O = glycolate + phosphate</text>
        <dbReference type="Rhea" id="RHEA:14369"/>
        <dbReference type="ChEBI" id="CHEBI:15377"/>
        <dbReference type="ChEBI" id="CHEBI:29805"/>
        <dbReference type="ChEBI" id="CHEBI:43474"/>
        <dbReference type="ChEBI" id="CHEBI:58033"/>
        <dbReference type="EC" id="3.1.3.18"/>
    </reaction>
</comment>
<organism evidence="5 6">
    <name type="scientific">Sphingobium rhizovicinum</name>
    <dbReference type="NCBI Taxonomy" id="432308"/>
    <lineage>
        <taxon>Bacteria</taxon>
        <taxon>Pseudomonadati</taxon>
        <taxon>Pseudomonadota</taxon>
        <taxon>Alphaproteobacteria</taxon>
        <taxon>Sphingomonadales</taxon>
        <taxon>Sphingomonadaceae</taxon>
        <taxon>Sphingobium</taxon>
    </lineage>
</organism>
<evidence type="ECO:0000256" key="3">
    <source>
        <dbReference type="ARBA" id="ARBA00006171"/>
    </source>
</evidence>
<dbReference type="Gene3D" id="1.10.150.240">
    <property type="entry name" value="Putative phosphatase, domain 2"/>
    <property type="match status" value="1"/>
</dbReference>
<dbReference type="Gene3D" id="3.40.50.1000">
    <property type="entry name" value="HAD superfamily/HAD-like"/>
    <property type="match status" value="1"/>
</dbReference>
<comment type="caution">
    <text evidence="5">The sequence shown here is derived from an EMBL/GenBank/DDBJ whole genome shotgun (WGS) entry which is preliminary data.</text>
</comment>